<feature type="transmembrane region" description="Helical" evidence="1">
    <location>
        <begin position="284"/>
        <end position="303"/>
    </location>
</feature>
<accession>A0A0M4F125</accession>
<feature type="transmembrane region" description="Helical" evidence="1">
    <location>
        <begin position="178"/>
        <end position="200"/>
    </location>
</feature>
<evidence type="ECO:0000313" key="3">
    <source>
        <dbReference type="Proteomes" id="UP000494163"/>
    </source>
</evidence>
<protein>
    <submittedName>
        <fullName evidence="2">Or74a</fullName>
    </submittedName>
</protein>
<keyword evidence="3" id="KW-1185">Reference proteome</keyword>
<proteinExistence type="predicted"/>
<gene>
    <name evidence="2" type="ORF">Dbus_chr3Lg2128</name>
</gene>
<organism evidence="2 3">
    <name type="scientific">Drosophila busckii</name>
    <name type="common">Fruit fly</name>
    <dbReference type="NCBI Taxonomy" id="30019"/>
    <lineage>
        <taxon>Eukaryota</taxon>
        <taxon>Metazoa</taxon>
        <taxon>Ecdysozoa</taxon>
        <taxon>Arthropoda</taxon>
        <taxon>Hexapoda</taxon>
        <taxon>Insecta</taxon>
        <taxon>Pterygota</taxon>
        <taxon>Neoptera</taxon>
        <taxon>Endopterygota</taxon>
        <taxon>Diptera</taxon>
        <taxon>Brachycera</taxon>
        <taxon>Muscomorpha</taxon>
        <taxon>Ephydroidea</taxon>
        <taxon>Drosophilidae</taxon>
        <taxon>Drosophila</taxon>
    </lineage>
</organism>
<dbReference type="OMA" id="VFCEHNE"/>
<dbReference type="OrthoDB" id="7845758at2759"/>
<keyword evidence="1" id="KW-0472">Membrane</keyword>
<feature type="transmembrane region" description="Helical" evidence="1">
    <location>
        <begin position="445"/>
        <end position="466"/>
    </location>
</feature>
<name>A0A0M4F125_DROBS</name>
<reference evidence="2 3" key="1">
    <citation type="submission" date="2015-08" db="EMBL/GenBank/DDBJ databases">
        <title>Ancestral chromatin configuration constrains chromatin evolution on differentiating sex chromosomes in Drosophila.</title>
        <authorList>
            <person name="Zhou Q."/>
            <person name="Bachtrog D."/>
        </authorList>
    </citation>
    <scope>NUCLEOTIDE SEQUENCE [LARGE SCALE GENOMIC DNA]</scope>
    <source>
        <tissue evidence="2">Whole larvae</tissue>
    </source>
</reference>
<dbReference type="AlphaFoldDB" id="A0A0M4F125"/>
<feature type="transmembrane region" description="Helical" evidence="1">
    <location>
        <begin position="323"/>
        <end position="344"/>
    </location>
</feature>
<dbReference type="EMBL" id="CP012525">
    <property type="protein sequence ID" value="ALC44962.1"/>
    <property type="molecule type" value="Genomic_DNA"/>
</dbReference>
<dbReference type="Proteomes" id="UP000494163">
    <property type="component" value="Chromosome 3L"/>
</dbReference>
<keyword evidence="1" id="KW-0812">Transmembrane</keyword>
<feature type="non-terminal residue" evidence="2">
    <location>
        <position position="530"/>
    </location>
</feature>
<sequence>MLYSPRLKDGSLVRLPWPVTLYKYFNHICWPLEDNVSNFYIYLDRCAIYIGFLIFCLHNEVDFHYVIHHRHDLDKMLEGMPTYLILVEIQIRGFQLAFTKQQFKRLLQQFYAQIYVTAQSEPTLYKLIQKQMLAMRLNSINYLLALLNYFMVPVWNIIYHRRDMLYKQVYLFDNTVLYFYIPLLICNYWVGFIIDSMLFGELNVIGELMMHLNARYVLLSRDLQQLAQRCLAKQRHSVNLAVDLQLQLRQLLRRHIALNAFAARMEPLYEDIQRQMQPTRFNSLNYLAALLNFGFVPVLNIIYNRREMLYKQVYLFDNTVWYFYYPLIACNYWVGIVIDSMLFGELNVLGEFMMHLNARYIILSRDLESLAARCITKNKQRQHLAYEFKLELKQLLRRHFELTAFVASIEKEFSLRIFFSFSFSTGLLCALGFKAYTNPLGSLVYIFWFAAKFFELLAFGMLGSTLQKTTDNLSTMYYSCGWEQIMYHSPNEQENVLMMKLVKQAVQINATPVSLSGLNYFHVTLEAVVT</sequence>
<evidence type="ECO:0000313" key="2">
    <source>
        <dbReference type="EMBL" id="ALC44962.1"/>
    </source>
</evidence>
<feature type="transmembrane region" description="Helical" evidence="1">
    <location>
        <begin position="140"/>
        <end position="158"/>
    </location>
</feature>
<feature type="transmembrane region" description="Helical" evidence="1">
    <location>
        <begin position="413"/>
        <end position="433"/>
    </location>
</feature>
<keyword evidence="1" id="KW-1133">Transmembrane helix</keyword>
<dbReference type="STRING" id="30019.A0A0M4F125"/>
<evidence type="ECO:0000256" key="1">
    <source>
        <dbReference type="SAM" id="Phobius"/>
    </source>
</evidence>